<evidence type="ECO:0000313" key="2">
    <source>
        <dbReference type="EMBL" id="RZF40920.1"/>
    </source>
</evidence>
<feature type="compositionally biased region" description="Basic residues" evidence="1">
    <location>
        <begin position="284"/>
        <end position="305"/>
    </location>
</feature>
<feature type="compositionally biased region" description="Low complexity" evidence="1">
    <location>
        <begin position="132"/>
        <end position="145"/>
    </location>
</feature>
<feature type="compositionally biased region" description="Basic and acidic residues" evidence="1">
    <location>
        <begin position="199"/>
        <end position="208"/>
    </location>
</feature>
<feature type="compositionally biased region" description="Low complexity" evidence="1">
    <location>
        <begin position="1283"/>
        <end position="1298"/>
    </location>
</feature>
<evidence type="ECO:0008006" key="4">
    <source>
        <dbReference type="Google" id="ProtNLM"/>
    </source>
</evidence>
<evidence type="ECO:0000256" key="1">
    <source>
        <dbReference type="SAM" id="MobiDB-lite"/>
    </source>
</evidence>
<feature type="region of interest" description="Disordered" evidence="1">
    <location>
        <begin position="605"/>
        <end position="632"/>
    </location>
</feature>
<feature type="compositionally biased region" description="Basic and acidic residues" evidence="1">
    <location>
        <begin position="488"/>
        <end position="498"/>
    </location>
</feature>
<sequence length="1327" mass="144406">MAAVMSGGGGGGGGGGGLGLMSCVRESSPTDIPDAEEVHHHETKKRRFHPLRGLRRMFRRKSRPPDASAAAATADVIRSEEDARCLDARSRSAGQLQADDAQSHSRNSVNLQSGLSVSHDSIFSPEQRSAGSQSESELESSSSLSMQRLLAHTQSGIKAELLDAVRRRRMREEQTSEEEEDLGLPRSPFSASSTTTDILIEKVLKENTNKSSHSTCSDGSLLSMGSSEMDEDSFGPGSRHSSKLSLQEKKSLVSSDASPSHATTAKTALDFGGGSGSAPLSHSAAKHKMAVRPKRTYGAPRRSRMRQLAAAASQLPVTPELNEDGSARSASPEQEIKKGGEKVEAGGEGGVGVGRGEGGEEGRGGGGAATGVGVGGGGDEASDAIDADCMMTSSAAQLTSVQLKSASLPLGMTAPGLSGWSDPACKLSRSKSSAADRKQPLDAASVVESEEELPKKEDTSFFGRLLSRRSGKKKKNSTEEQPAALELPQKRMDDKGRYVQEPPKLTRNHPASRQRVEPISIPSEPSVTRMHVSYSAPTSSTIPEPSEDHHKHIFKPTNRVIPDDIDLELQRRSLVKKSHSFRLTTSDAEAPKSLDPTILISTKSSSSVILSSSPPSDTVEPNNKSSDDGALNRNLIDDITSDVSPPISETKSESCSSVYIKSVLLPCCPDDDNVIESVTVENEIIKHSPTKAWDDEITVNNESLSAPLSHQITIPVNASVVSVVDSDKAVENSEGDCLDEVEMDIADLSDEIDSSVPTSPVKPEPRQRTPDDLTFFPVPAPRISKRESTTPVEVPEFMKVQLNRFDGRKLSNVILSTSPNTIFKQDHVLQPATSCKVEDVVSQVTTKTDECVIDNVIDAKDLEKPVNDKNVNLDSSLVSTKVVEDFQDGSESNEEKISINLEEFGNKNVDELEVEVSVSPSKCSSVDNAPKVVELKQWSSNTAQVVTGIPPRPVPNPRYSIVSITAASKGSEASNQSSELPKNQTAGQIVRKKSIVKDAQNGVVLEQNHRKTDLDRDLVNEKDSSESKPIIPRKKSFNTDVVDSVGGVSQLKQTPRLFTKQNNRAIENQWNRKSSFEEFNDRIVGEQNGKNRSKDDEPVRERNSIGSCDALESADVVMRRKPLSREVTRQNDDEPELLKVFARRSLKVKDCDLPSDLEIAPEPSTKSRDSDKENECGDSPPEERKKIKEAFVDTKDTPKPSSVAKTDRSVAKTQKSILSAADADTSDVLLKENNQTSYEKRQRSRTFPDNQKILEPPKRPVAQRVLQDVFKEKEVEVISLEGSKNSAEVNENNNNSENDVPLFKRIQQRKEEWEKRAQLAANKRHHP</sequence>
<dbReference type="STRING" id="195883.A0A482X691"/>
<feature type="compositionally biased region" description="Gly residues" evidence="1">
    <location>
        <begin position="364"/>
        <end position="379"/>
    </location>
</feature>
<feature type="region of interest" description="Disordered" evidence="1">
    <location>
        <begin position="1"/>
        <end position="76"/>
    </location>
</feature>
<feature type="region of interest" description="Disordered" evidence="1">
    <location>
        <begin position="1081"/>
        <end position="1106"/>
    </location>
</feature>
<feature type="compositionally biased region" description="Basic and acidic residues" evidence="1">
    <location>
        <begin position="160"/>
        <end position="174"/>
    </location>
</feature>
<feature type="compositionally biased region" description="Basic and acidic residues" evidence="1">
    <location>
        <begin position="334"/>
        <end position="345"/>
    </location>
</feature>
<feature type="compositionally biased region" description="Gly residues" evidence="1">
    <location>
        <begin position="346"/>
        <end position="356"/>
    </location>
</feature>
<feature type="compositionally biased region" description="Polar residues" evidence="1">
    <location>
        <begin position="209"/>
        <end position="226"/>
    </location>
</feature>
<feature type="compositionally biased region" description="Polar residues" evidence="1">
    <location>
        <begin position="104"/>
        <end position="131"/>
    </location>
</feature>
<proteinExistence type="predicted"/>
<dbReference type="Proteomes" id="UP000291343">
    <property type="component" value="Unassembled WGS sequence"/>
</dbReference>
<feature type="compositionally biased region" description="Basic and acidic residues" evidence="1">
    <location>
        <begin position="1092"/>
        <end position="1103"/>
    </location>
</feature>
<dbReference type="OrthoDB" id="6621371at2759"/>
<feature type="compositionally biased region" description="Basic residues" evidence="1">
    <location>
        <begin position="41"/>
        <end position="62"/>
    </location>
</feature>
<feature type="region of interest" description="Disordered" evidence="1">
    <location>
        <begin position="750"/>
        <end position="772"/>
    </location>
</feature>
<name>A0A482X691_LAOST</name>
<feature type="compositionally biased region" description="Basic and acidic residues" evidence="1">
    <location>
        <begin position="1165"/>
        <end position="1198"/>
    </location>
</feature>
<protein>
    <recommendedName>
        <fullName evidence="4">DUF4592 domain-containing protein</fullName>
    </recommendedName>
</protein>
<dbReference type="EMBL" id="QKKF02017562">
    <property type="protein sequence ID" value="RZF40920.1"/>
    <property type="molecule type" value="Genomic_DNA"/>
</dbReference>
<feature type="compositionally biased region" description="Basic residues" evidence="1">
    <location>
        <begin position="466"/>
        <end position="475"/>
    </location>
</feature>
<feature type="compositionally biased region" description="Gly residues" evidence="1">
    <location>
        <begin position="1"/>
        <end position="19"/>
    </location>
</feature>
<feature type="region of interest" description="Disordered" evidence="1">
    <location>
        <begin position="88"/>
        <end position="385"/>
    </location>
</feature>
<feature type="region of interest" description="Disordered" evidence="1">
    <location>
        <begin position="415"/>
        <end position="557"/>
    </location>
</feature>
<gene>
    <name evidence="2" type="ORF">LSTR_LSTR011004</name>
</gene>
<comment type="caution">
    <text evidence="2">The sequence shown here is derived from an EMBL/GenBank/DDBJ whole genome shotgun (WGS) entry which is preliminary data.</text>
</comment>
<accession>A0A482X691</accession>
<dbReference type="InParanoid" id="A0A482X691"/>
<feature type="region of interest" description="Disordered" evidence="1">
    <location>
        <begin position="1282"/>
        <end position="1303"/>
    </location>
</feature>
<feature type="region of interest" description="Disordered" evidence="1">
    <location>
        <begin position="1152"/>
        <end position="1260"/>
    </location>
</feature>
<organism evidence="2 3">
    <name type="scientific">Laodelphax striatellus</name>
    <name type="common">Small brown planthopper</name>
    <name type="synonym">Delphax striatella</name>
    <dbReference type="NCBI Taxonomy" id="195883"/>
    <lineage>
        <taxon>Eukaryota</taxon>
        <taxon>Metazoa</taxon>
        <taxon>Ecdysozoa</taxon>
        <taxon>Arthropoda</taxon>
        <taxon>Hexapoda</taxon>
        <taxon>Insecta</taxon>
        <taxon>Pterygota</taxon>
        <taxon>Neoptera</taxon>
        <taxon>Paraneoptera</taxon>
        <taxon>Hemiptera</taxon>
        <taxon>Auchenorrhyncha</taxon>
        <taxon>Fulgoroidea</taxon>
        <taxon>Delphacidae</taxon>
        <taxon>Criomorphinae</taxon>
        <taxon>Laodelphax</taxon>
    </lineage>
</organism>
<keyword evidence="3" id="KW-1185">Reference proteome</keyword>
<feature type="compositionally biased region" description="Low complexity" evidence="1">
    <location>
        <begin position="605"/>
        <end position="616"/>
    </location>
</feature>
<evidence type="ECO:0000313" key="3">
    <source>
        <dbReference type="Proteomes" id="UP000291343"/>
    </source>
</evidence>
<feature type="compositionally biased region" description="Polar residues" evidence="1">
    <location>
        <begin position="256"/>
        <end position="266"/>
    </location>
</feature>
<reference evidence="2 3" key="1">
    <citation type="journal article" date="2017" name="Gigascience">
        <title>Genome sequence of the small brown planthopper, Laodelphax striatellus.</title>
        <authorList>
            <person name="Zhu J."/>
            <person name="Jiang F."/>
            <person name="Wang X."/>
            <person name="Yang P."/>
            <person name="Bao Y."/>
            <person name="Zhao W."/>
            <person name="Wang W."/>
            <person name="Lu H."/>
            <person name="Wang Q."/>
            <person name="Cui N."/>
            <person name="Li J."/>
            <person name="Chen X."/>
            <person name="Luo L."/>
            <person name="Yu J."/>
            <person name="Kang L."/>
            <person name="Cui F."/>
        </authorList>
    </citation>
    <scope>NUCLEOTIDE SEQUENCE [LARGE SCALE GENOMIC DNA]</scope>
    <source>
        <strain evidence="2">Lst14</strain>
    </source>
</reference>